<keyword evidence="5" id="KW-1185">Reference proteome</keyword>
<dbReference type="AlphaFoldDB" id="A0A7I7S4B2"/>
<geneLocation type="plasmid" evidence="5">
    <name>pjcm18538 dna</name>
</geneLocation>
<gene>
    <name evidence="4" type="ORF">MARA_51150</name>
</gene>
<proteinExistence type="inferred from homology"/>
<dbReference type="SUPFAM" id="SSF69047">
    <property type="entry name" value="Hypothetical protein YjbJ"/>
    <property type="match status" value="1"/>
</dbReference>
<dbReference type="InterPro" id="IPR036629">
    <property type="entry name" value="YjbJ_sf"/>
</dbReference>
<feature type="region of interest" description="Disordered" evidence="2">
    <location>
        <begin position="36"/>
        <end position="56"/>
    </location>
</feature>
<evidence type="ECO:0000313" key="5">
    <source>
        <dbReference type="Proteomes" id="UP000467428"/>
    </source>
</evidence>
<organism evidence="4 5">
    <name type="scientific">Mycolicibacterium arabiense</name>
    <dbReference type="NCBI Taxonomy" id="1286181"/>
    <lineage>
        <taxon>Bacteria</taxon>
        <taxon>Bacillati</taxon>
        <taxon>Actinomycetota</taxon>
        <taxon>Actinomycetes</taxon>
        <taxon>Mycobacteriales</taxon>
        <taxon>Mycobacteriaceae</taxon>
        <taxon>Mycolicibacterium</taxon>
    </lineage>
</organism>
<dbReference type="EMBL" id="AP022593">
    <property type="protein sequence ID" value="BBY51647.1"/>
    <property type="molecule type" value="Genomic_DNA"/>
</dbReference>
<reference evidence="4 5" key="1">
    <citation type="journal article" date="2019" name="Emerg. Microbes Infect.">
        <title>Comprehensive subspecies identification of 175 nontuberculous mycobacteria species based on 7547 genomic profiles.</title>
        <authorList>
            <person name="Matsumoto Y."/>
            <person name="Kinjo T."/>
            <person name="Motooka D."/>
            <person name="Nabeya D."/>
            <person name="Jung N."/>
            <person name="Uechi K."/>
            <person name="Horii T."/>
            <person name="Iida T."/>
            <person name="Fujita J."/>
            <person name="Nakamura S."/>
        </authorList>
    </citation>
    <scope>NUCLEOTIDE SEQUENCE [LARGE SCALE GENOMIC DNA]</scope>
    <source>
        <strain evidence="4 5">JCM 18538</strain>
    </source>
</reference>
<dbReference type="InterPro" id="IPR008462">
    <property type="entry name" value="CsbD"/>
</dbReference>
<dbReference type="Proteomes" id="UP000467428">
    <property type="component" value="Chromosome"/>
</dbReference>
<feature type="domain" description="CsbD-like" evidence="3">
    <location>
        <begin position="40"/>
        <end position="90"/>
    </location>
</feature>
<evidence type="ECO:0000256" key="1">
    <source>
        <dbReference type="ARBA" id="ARBA00009129"/>
    </source>
</evidence>
<dbReference type="KEGG" id="marz:MARA_51150"/>
<evidence type="ECO:0000256" key="2">
    <source>
        <dbReference type="SAM" id="MobiDB-lite"/>
    </source>
</evidence>
<dbReference type="Pfam" id="PF05532">
    <property type="entry name" value="CsbD"/>
    <property type="match status" value="1"/>
</dbReference>
<evidence type="ECO:0000313" key="4">
    <source>
        <dbReference type="EMBL" id="BBY51647.1"/>
    </source>
</evidence>
<comment type="similarity">
    <text evidence="1">Belongs to the UPF0337 (CsbD) family.</text>
</comment>
<evidence type="ECO:0000259" key="3">
    <source>
        <dbReference type="Pfam" id="PF05532"/>
    </source>
</evidence>
<name>A0A7I7S4B2_9MYCO</name>
<sequence length="92" mass="9961">MLYPLSYGGGPAWSIPALGVAAGFRPTTSGNTKIMSTAKKARHTVDRLTGQAKQKIGRATGDNRLRNEGANDEMKARVKMTGQRLKDAFRGR</sequence>
<accession>A0A7I7S4B2</accession>
<protein>
    <recommendedName>
        <fullName evidence="3">CsbD-like domain-containing protein</fullName>
    </recommendedName>
</protein>